<dbReference type="InterPro" id="IPR049914">
    <property type="entry name" value="PHD1-3/5-6"/>
</dbReference>
<feature type="compositionally biased region" description="Basic and acidic residues" evidence="6">
    <location>
        <begin position="208"/>
        <end position="233"/>
    </location>
</feature>
<feature type="compositionally biased region" description="Polar residues" evidence="6">
    <location>
        <begin position="184"/>
        <end position="197"/>
    </location>
</feature>
<evidence type="ECO:0000256" key="3">
    <source>
        <dbReference type="ARBA" id="ARBA00022833"/>
    </source>
</evidence>
<feature type="compositionally biased region" description="Basic and acidic residues" evidence="6">
    <location>
        <begin position="279"/>
        <end position="320"/>
    </location>
</feature>
<dbReference type="SMART" id="SM00249">
    <property type="entry name" value="PHD"/>
    <property type="match status" value="1"/>
</dbReference>
<keyword evidence="4" id="KW-0805">Transcription regulation</keyword>
<evidence type="ECO:0000256" key="2">
    <source>
        <dbReference type="ARBA" id="ARBA00022771"/>
    </source>
</evidence>
<keyword evidence="3" id="KW-0862">Zinc</keyword>
<feature type="region of interest" description="Disordered" evidence="6">
    <location>
        <begin position="184"/>
        <end position="320"/>
    </location>
</feature>
<dbReference type="SUPFAM" id="SSF57903">
    <property type="entry name" value="FYVE/PHD zinc finger"/>
    <property type="match status" value="1"/>
</dbReference>
<keyword evidence="2" id="KW-0863">Zinc-finger</keyword>
<organism evidence="8 9">
    <name type="scientific">Citrullus colocynthis</name>
    <name type="common">colocynth</name>
    <dbReference type="NCBI Taxonomy" id="252529"/>
    <lineage>
        <taxon>Eukaryota</taxon>
        <taxon>Viridiplantae</taxon>
        <taxon>Streptophyta</taxon>
        <taxon>Embryophyta</taxon>
        <taxon>Tracheophyta</taxon>
        <taxon>Spermatophyta</taxon>
        <taxon>Magnoliopsida</taxon>
        <taxon>eudicotyledons</taxon>
        <taxon>Gunneridae</taxon>
        <taxon>Pentapetalae</taxon>
        <taxon>rosids</taxon>
        <taxon>fabids</taxon>
        <taxon>Cucurbitales</taxon>
        <taxon>Cucurbitaceae</taxon>
        <taxon>Benincaseae</taxon>
        <taxon>Citrullus</taxon>
    </lineage>
</organism>
<feature type="domain" description="Zinc finger PHD-type" evidence="7">
    <location>
        <begin position="5"/>
        <end position="51"/>
    </location>
</feature>
<dbReference type="InterPro" id="IPR011011">
    <property type="entry name" value="Znf_FYVE_PHD"/>
</dbReference>
<accession>A0ABP0Y0E3</accession>
<dbReference type="PANTHER" id="PTHR33304:SF36">
    <property type="entry name" value="GB|AAF26970.1-RELATED"/>
    <property type="match status" value="1"/>
</dbReference>
<keyword evidence="1" id="KW-0479">Metal-binding</keyword>
<evidence type="ECO:0000313" key="9">
    <source>
        <dbReference type="Proteomes" id="UP001642487"/>
    </source>
</evidence>
<evidence type="ECO:0000256" key="1">
    <source>
        <dbReference type="ARBA" id="ARBA00022723"/>
    </source>
</evidence>
<evidence type="ECO:0000256" key="6">
    <source>
        <dbReference type="SAM" id="MobiDB-lite"/>
    </source>
</evidence>
<evidence type="ECO:0000259" key="7">
    <source>
        <dbReference type="SMART" id="SM00249"/>
    </source>
</evidence>
<dbReference type="EMBL" id="OZ021744">
    <property type="protein sequence ID" value="CAK9312232.1"/>
    <property type="molecule type" value="Genomic_DNA"/>
</dbReference>
<gene>
    <name evidence="8" type="ORF">CITCOLO1_LOCUS3916</name>
</gene>
<protein>
    <recommendedName>
        <fullName evidence="7">Zinc finger PHD-type domain-containing protein</fullName>
    </recommendedName>
</protein>
<dbReference type="Gene3D" id="3.30.40.10">
    <property type="entry name" value="Zinc/RING finger domain, C3HC4 (zinc finger)"/>
    <property type="match status" value="1"/>
</dbReference>
<feature type="compositionally biased region" description="Basic and acidic residues" evidence="6">
    <location>
        <begin position="261"/>
        <end position="270"/>
    </location>
</feature>
<sequence length="376" mass="42109">MADQFCYICGDVGYAELIVTCSKCKVVREHLYCMPNKSLDVPKSWLCGNCTLDEAKSPDDSGLQVQPKLPRHAKTGKVKFLPTEEVIKLSSGGMKGPSKLDTTFALHKASKSRKVFESSMAQQLFQASKESQEQTSAMMPPKICGMKKQALATCSPPMLVGPVQTFKKVKATDTLACTSSVSRHGLPVTNTANVNDNTGKEVPSPSTKLEDTQKQRKDASFTHDIHAYRDNTGKEVPSPSSKLEDTQKQRKDASFTHGKHAYRDNPRKEVPSPSTKLLDTQKGRKDDSFMHEIHADRDSTEKEVPSPSTKFEDTQKQRKDASFTHEIHAYRDNTGKQVPSPPTKFEDMQKQMMDALMIQEILTYRDYLPSFHTSWK</sequence>
<evidence type="ECO:0000313" key="8">
    <source>
        <dbReference type="EMBL" id="CAK9312232.1"/>
    </source>
</evidence>
<feature type="compositionally biased region" description="Basic and acidic residues" evidence="6">
    <location>
        <begin position="242"/>
        <end position="254"/>
    </location>
</feature>
<dbReference type="PANTHER" id="PTHR33304">
    <property type="match status" value="1"/>
</dbReference>
<keyword evidence="9" id="KW-1185">Reference proteome</keyword>
<dbReference type="InterPro" id="IPR013083">
    <property type="entry name" value="Znf_RING/FYVE/PHD"/>
</dbReference>
<dbReference type="Proteomes" id="UP001642487">
    <property type="component" value="Chromosome 10"/>
</dbReference>
<name>A0ABP0Y0E3_9ROSI</name>
<evidence type="ECO:0000256" key="5">
    <source>
        <dbReference type="ARBA" id="ARBA00023163"/>
    </source>
</evidence>
<keyword evidence="5" id="KW-0804">Transcription</keyword>
<reference evidence="8 9" key="1">
    <citation type="submission" date="2024-03" db="EMBL/GenBank/DDBJ databases">
        <authorList>
            <person name="Gkanogiannis A."/>
            <person name="Becerra Lopez-Lavalle L."/>
        </authorList>
    </citation>
    <scope>NUCLEOTIDE SEQUENCE [LARGE SCALE GENOMIC DNA]</scope>
</reference>
<dbReference type="InterPro" id="IPR001965">
    <property type="entry name" value="Znf_PHD"/>
</dbReference>
<evidence type="ECO:0000256" key="4">
    <source>
        <dbReference type="ARBA" id="ARBA00023015"/>
    </source>
</evidence>
<proteinExistence type="predicted"/>